<name>A0ABS4XFB9_9MICC</name>
<sequence>MEPMQQPAEPTPDPTPSGNIEVVVHAAPKFWPFMGVGAAVGIIIALISAYTGPESPDFSRGSVAGFLAVGFAFAGVLLAGIVFLIVDRVTLKRGRRATAVPTGEPEHH</sequence>
<organism evidence="2 3">
    <name type="scientific">Paeniglutamicibacter kerguelensis</name>
    <dbReference type="NCBI Taxonomy" id="254788"/>
    <lineage>
        <taxon>Bacteria</taxon>
        <taxon>Bacillati</taxon>
        <taxon>Actinomycetota</taxon>
        <taxon>Actinomycetes</taxon>
        <taxon>Micrococcales</taxon>
        <taxon>Micrococcaceae</taxon>
        <taxon>Paeniglutamicibacter</taxon>
    </lineage>
</organism>
<dbReference type="GO" id="GO:0008233">
    <property type="term" value="F:peptidase activity"/>
    <property type="evidence" value="ECO:0007669"/>
    <property type="project" value="UniProtKB-KW"/>
</dbReference>
<feature type="transmembrane region" description="Helical" evidence="1">
    <location>
        <begin position="30"/>
        <end position="51"/>
    </location>
</feature>
<keyword evidence="1" id="KW-0812">Transmembrane</keyword>
<dbReference type="Proteomes" id="UP001296993">
    <property type="component" value="Unassembled WGS sequence"/>
</dbReference>
<keyword evidence="2" id="KW-0378">Hydrolase</keyword>
<accession>A0ABS4XFB9</accession>
<dbReference type="EMBL" id="JAGIOF010000001">
    <property type="protein sequence ID" value="MBP2387162.1"/>
    <property type="molecule type" value="Genomic_DNA"/>
</dbReference>
<protein>
    <submittedName>
        <fullName evidence="2">Membrane associated rhomboid family serine protease</fullName>
    </submittedName>
</protein>
<evidence type="ECO:0000313" key="2">
    <source>
        <dbReference type="EMBL" id="MBP2387162.1"/>
    </source>
</evidence>
<keyword evidence="1" id="KW-0472">Membrane</keyword>
<keyword evidence="2" id="KW-0645">Protease</keyword>
<evidence type="ECO:0000256" key="1">
    <source>
        <dbReference type="SAM" id="Phobius"/>
    </source>
</evidence>
<dbReference type="GO" id="GO:0006508">
    <property type="term" value="P:proteolysis"/>
    <property type="evidence" value="ECO:0007669"/>
    <property type="project" value="UniProtKB-KW"/>
</dbReference>
<feature type="transmembrane region" description="Helical" evidence="1">
    <location>
        <begin position="63"/>
        <end position="86"/>
    </location>
</feature>
<keyword evidence="3" id="KW-1185">Reference proteome</keyword>
<proteinExistence type="predicted"/>
<gene>
    <name evidence="2" type="ORF">JOF47_002673</name>
</gene>
<keyword evidence="1" id="KW-1133">Transmembrane helix</keyword>
<comment type="caution">
    <text evidence="2">The sequence shown here is derived from an EMBL/GenBank/DDBJ whole genome shotgun (WGS) entry which is preliminary data.</text>
</comment>
<reference evidence="2 3" key="1">
    <citation type="submission" date="2021-03" db="EMBL/GenBank/DDBJ databases">
        <title>Sequencing the genomes of 1000 actinobacteria strains.</title>
        <authorList>
            <person name="Klenk H.-P."/>
        </authorList>
    </citation>
    <scope>NUCLEOTIDE SEQUENCE [LARGE SCALE GENOMIC DNA]</scope>
    <source>
        <strain evidence="2 3">DSM 15797</strain>
    </source>
</reference>
<dbReference type="RefSeq" id="WP_209999227.1">
    <property type="nucleotide sequence ID" value="NZ_BAAAJY010000005.1"/>
</dbReference>
<evidence type="ECO:0000313" key="3">
    <source>
        <dbReference type="Proteomes" id="UP001296993"/>
    </source>
</evidence>